<accession>A0AAD5RT69</accession>
<evidence type="ECO:0000313" key="1">
    <source>
        <dbReference type="EMBL" id="KAJ2902763.1"/>
    </source>
</evidence>
<protein>
    <submittedName>
        <fullName evidence="1">Uncharacterized protein</fullName>
    </submittedName>
</protein>
<organism evidence="1 2">
    <name type="scientific">Zalerion maritima</name>
    <dbReference type="NCBI Taxonomy" id="339359"/>
    <lineage>
        <taxon>Eukaryota</taxon>
        <taxon>Fungi</taxon>
        <taxon>Dikarya</taxon>
        <taxon>Ascomycota</taxon>
        <taxon>Pezizomycotina</taxon>
        <taxon>Sordariomycetes</taxon>
        <taxon>Lulworthiomycetidae</taxon>
        <taxon>Lulworthiales</taxon>
        <taxon>Lulworthiaceae</taxon>
        <taxon>Zalerion</taxon>
    </lineage>
</organism>
<name>A0AAD5RT69_9PEZI</name>
<gene>
    <name evidence="1" type="ORF">MKZ38_000117</name>
</gene>
<proteinExistence type="predicted"/>
<sequence length="186" mass="22052">MASKKKSHKLNSTFPQFLSSRRLRRVHRIHRIHNLQKQLSNHIYFKLNEISGLVHERAHLELSRKTELESQHLKWAGLRFVNRKHRLGKDITSKTMRARLGGGKFGGGGFGTGRLTTWLDWGRYYTGCFMHCSENRREDERDLEKLRGEIESRLKRLGKALRARWMLGEMEERLVREKEEEEEEEG</sequence>
<keyword evidence="2" id="KW-1185">Reference proteome</keyword>
<dbReference type="EMBL" id="JAKWBI020000102">
    <property type="protein sequence ID" value="KAJ2902763.1"/>
    <property type="molecule type" value="Genomic_DNA"/>
</dbReference>
<dbReference type="Proteomes" id="UP001201980">
    <property type="component" value="Unassembled WGS sequence"/>
</dbReference>
<evidence type="ECO:0000313" key="2">
    <source>
        <dbReference type="Proteomes" id="UP001201980"/>
    </source>
</evidence>
<comment type="caution">
    <text evidence="1">The sequence shown here is derived from an EMBL/GenBank/DDBJ whole genome shotgun (WGS) entry which is preliminary data.</text>
</comment>
<reference evidence="1" key="1">
    <citation type="submission" date="2022-07" db="EMBL/GenBank/DDBJ databases">
        <title>Draft genome sequence of Zalerion maritima ATCC 34329, a (micro)plastics degrading marine fungus.</title>
        <authorList>
            <person name="Paco A."/>
            <person name="Goncalves M.F.M."/>
            <person name="Rocha-Santos T.A.P."/>
            <person name="Alves A."/>
        </authorList>
    </citation>
    <scope>NUCLEOTIDE SEQUENCE</scope>
    <source>
        <strain evidence="1">ATCC 34329</strain>
    </source>
</reference>
<dbReference type="AlphaFoldDB" id="A0AAD5RT69"/>